<dbReference type="GO" id="GO:0044718">
    <property type="term" value="P:siderophore transmembrane transport"/>
    <property type="evidence" value="ECO:0007669"/>
    <property type="project" value="TreeGrafter"/>
</dbReference>
<dbReference type="PROSITE" id="PS52016">
    <property type="entry name" value="TONB_DEPENDENT_REC_3"/>
    <property type="match status" value="1"/>
</dbReference>
<comment type="subcellular location">
    <subcellularLocation>
        <location evidence="1 10">Cell outer membrane</location>
        <topology evidence="1 10">Multi-pass membrane protein</topology>
    </subcellularLocation>
</comment>
<keyword evidence="8 15" id="KW-0675">Receptor</keyword>
<evidence type="ECO:0000256" key="11">
    <source>
        <dbReference type="RuleBase" id="RU003357"/>
    </source>
</evidence>
<dbReference type="PANTHER" id="PTHR30069:SF29">
    <property type="entry name" value="HEMOGLOBIN AND HEMOGLOBIN-HAPTOGLOBIN-BINDING PROTEIN 1-RELATED"/>
    <property type="match status" value="1"/>
</dbReference>
<keyword evidence="5 12" id="KW-0732">Signal</keyword>
<protein>
    <submittedName>
        <fullName evidence="15">TonB-dependent receptor</fullName>
    </submittedName>
</protein>
<dbReference type="InterPro" id="IPR037066">
    <property type="entry name" value="Plug_dom_sf"/>
</dbReference>
<evidence type="ECO:0000256" key="3">
    <source>
        <dbReference type="ARBA" id="ARBA00022452"/>
    </source>
</evidence>
<evidence type="ECO:0000259" key="13">
    <source>
        <dbReference type="Pfam" id="PF00593"/>
    </source>
</evidence>
<proteinExistence type="inferred from homology"/>
<feature type="signal peptide" evidence="12">
    <location>
        <begin position="1"/>
        <end position="25"/>
    </location>
</feature>
<evidence type="ECO:0000256" key="7">
    <source>
        <dbReference type="ARBA" id="ARBA00023136"/>
    </source>
</evidence>
<dbReference type="Proteomes" id="UP000640485">
    <property type="component" value="Unassembled WGS sequence"/>
</dbReference>
<dbReference type="GO" id="GO:0009279">
    <property type="term" value="C:cell outer membrane"/>
    <property type="evidence" value="ECO:0007669"/>
    <property type="project" value="UniProtKB-SubCell"/>
</dbReference>
<accession>A0A934SIP3</accession>
<dbReference type="RefSeq" id="WP_200685598.1">
    <property type="nucleotide sequence ID" value="NZ_JAEPRQ010000002.1"/>
</dbReference>
<feature type="chain" id="PRO_5036813680" evidence="12">
    <location>
        <begin position="26"/>
        <end position="615"/>
    </location>
</feature>
<keyword evidence="9 10" id="KW-0998">Cell outer membrane</keyword>
<evidence type="ECO:0000256" key="10">
    <source>
        <dbReference type="PROSITE-ProRule" id="PRU01360"/>
    </source>
</evidence>
<evidence type="ECO:0000256" key="5">
    <source>
        <dbReference type="ARBA" id="ARBA00022729"/>
    </source>
</evidence>
<keyword evidence="4 10" id="KW-0812">Transmembrane</keyword>
<evidence type="ECO:0000313" key="15">
    <source>
        <dbReference type="EMBL" id="MBK4216067.1"/>
    </source>
</evidence>
<dbReference type="InterPro" id="IPR036942">
    <property type="entry name" value="Beta-barrel_TonB_sf"/>
</dbReference>
<evidence type="ECO:0000256" key="4">
    <source>
        <dbReference type="ARBA" id="ARBA00022692"/>
    </source>
</evidence>
<keyword evidence="7 10" id="KW-0472">Membrane</keyword>
<evidence type="ECO:0000259" key="14">
    <source>
        <dbReference type="Pfam" id="PF07715"/>
    </source>
</evidence>
<evidence type="ECO:0000256" key="8">
    <source>
        <dbReference type="ARBA" id="ARBA00023170"/>
    </source>
</evidence>
<dbReference type="EMBL" id="JAEPRQ010000002">
    <property type="protein sequence ID" value="MBK4216067.1"/>
    <property type="molecule type" value="Genomic_DNA"/>
</dbReference>
<dbReference type="InterPro" id="IPR000531">
    <property type="entry name" value="Beta-barrel_TonB"/>
</dbReference>
<dbReference type="PANTHER" id="PTHR30069">
    <property type="entry name" value="TONB-DEPENDENT OUTER MEMBRANE RECEPTOR"/>
    <property type="match status" value="1"/>
</dbReference>
<dbReference type="InterPro" id="IPR039426">
    <property type="entry name" value="TonB-dep_rcpt-like"/>
</dbReference>
<keyword evidence="16" id="KW-1185">Reference proteome</keyword>
<dbReference type="SUPFAM" id="SSF56935">
    <property type="entry name" value="Porins"/>
    <property type="match status" value="1"/>
</dbReference>
<organism evidence="15 16">
    <name type="scientific">Paracoccus caeni</name>
    <dbReference type="NCBI Taxonomy" id="657651"/>
    <lineage>
        <taxon>Bacteria</taxon>
        <taxon>Pseudomonadati</taxon>
        <taxon>Pseudomonadota</taxon>
        <taxon>Alphaproteobacteria</taxon>
        <taxon>Rhodobacterales</taxon>
        <taxon>Paracoccaceae</taxon>
        <taxon>Paracoccus</taxon>
    </lineage>
</organism>
<dbReference type="Gene3D" id="2.40.170.20">
    <property type="entry name" value="TonB-dependent receptor, beta-barrel domain"/>
    <property type="match status" value="1"/>
</dbReference>
<reference evidence="15" key="1">
    <citation type="submission" date="2021-01" db="EMBL/GenBank/DDBJ databases">
        <title>Paracoccus amoyensis sp. nov., isolated from the surface seawater along the coast of Xiamen Island, China.</title>
        <authorList>
            <person name="Lyu L."/>
        </authorList>
    </citation>
    <scope>NUCLEOTIDE SEQUENCE</scope>
    <source>
        <strain evidence="15">MJ17</strain>
    </source>
</reference>
<evidence type="ECO:0000313" key="16">
    <source>
        <dbReference type="Proteomes" id="UP000640485"/>
    </source>
</evidence>
<sequence length="615" mass="67091">MRRSIRAVLTTSAALSLIPALPLSAQEITDQPVLLQTITLSANREETERDRSGSSVSVLDAEDLDGRAAEPISSSISRLPGVWLNQSGPLGTTGALRVRGAPTHYLPVQIDGIDVSDVAAGQPAYDIGGLIGADISRVELLRGAQSALYGSRAISGVLSLQSLRPTEDGIRHHFTLESGSYNTLLGSYGITFRQGDTDLAFSATRVRTDGFSAKDENDGNFEEDGYKATRLSFYASHSLQNGVTFGVNGFRENSTGHFDDWMGDAAGSPGDDYTDRKSFGLRGFVQFQTGAVDHELSATRYHQNRTSWSDGWGSEFVGSRTTLAYQGATDLGATGGRFVFGADTEKESASGNSAGNGDTRMNGVFAEVTSPLGERADLAVSLRRDDHSRFGHFTSGRLAGVYRLQDDLLLRGSIGNGFRAPSLYELYGPYGDPTLEREESESVEIGIEKRWGEDSYLRATAFWLKAENLIGWDDRDTPEWADDGYNQVDGTARRKGVELDGRYAFAPGYALTGAYTYTDNDVASEWAKVPVHLLNLGIEAEFSFGTKAHLNLRHVAKRPDDMKDFTTVDLLLTHPVRENAEAYLRLENIFDEQYQLVDSYGTSDRAVYVGVRASF</sequence>
<evidence type="ECO:0000256" key="12">
    <source>
        <dbReference type="SAM" id="SignalP"/>
    </source>
</evidence>
<dbReference type="AlphaFoldDB" id="A0A934SIP3"/>
<keyword evidence="2 10" id="KW-0813">Transport</keyword>
<feature type="domain" description="TonB-dependent receptor-like beta-barrel" evidence="13">
    <location>
        <begin position="180"/>
        <end position="589"/>
    </location>
</feature>
<keyword evidence="6 11" id="KW-0798">TonB box</keyword>
<dbReference type="Pfam" id="PF07715">
    <property type="entry name" value="Plug"/>
    <property type="match status" value="1"/>
</dbReference>
<dbReference type="Pfam" id="PF00593">
    <property type="entry name" value="TonB_dep_Rec_b-barrel"/>
    <property type="match status" value="1"/>
</dbReference>
<feature type="domain" description="TonB-dependent receptor plug" evidence="14">
    <location>
        <begin position="52"/>
        <end position="157"/>
    </location>
</feature>
<comment type="caution">
    <text evidence="15">The sequence shown here is derived from an EMBL/GenBank/DDBJ whole genome shotgun (WGS) entry which is preliminary data.</text>
</comment>
<dbReference type="Gene3D" id="2.170.130.10">
    <property type="entry name" value="TonB-dependent receptor, plug domain"/>
    <property type="match status" value="1"/>
</dbReference>
<dbReference type="CDD" id="cd01347">
    <property type="entry name" value="ligand_gated_channel"/>
    <property type="match status" value="1"/>
</dbReference>
<dbReference type="GO" id="GO:0015344">
    <property type="term" value="F:siderophore uptake transmembrane transporter activity"/>
    <property type="evidence" value="ECO:0007669"/>
    <property type="project" value="TreeGrafter"/>
</dbReference>
<dbReference type="InterPro" id="IPR012910">
    <property type="entry name" value="Plug_dom"/>
</dbReference>
<evidence type="ECO:0000256" key="9">
    <source>
        <dbReference type="ARBA" id="ARBA00023237"/>
    </source>
</evidence>
<comment type="similarity">
    <text evidence="10 11">Belongs to the TonB-dependent receptor family.</text>
</comment>
<gene>
    <name evidence="15" type="ORF">JJJ17_09030</name>
</gene>
<name>A0A934SIP3_9RHOB</name>
<evidence type="ECO:0000256" key="1">
    <source>
        <dbReference type="ARBA" id="ARBA00004571"/>
    </source>
</evidence>
<evidence type="ECO:0000256" key="2">
    <source>
        <dbReference type="ARBA" id="ARBA00022448"/>
    </source>
</evidence>
<evidence type="ECO:0000256" key="6">
    <source>
        <dbReference type="ARBA" id="ARBA00023077"/>
    </source>
</evidence>
<keyword evidence="3 10" id="KW-1134">Transmembrane beta strand</keyword>